<keyword evidence="3" id="KW-0819">tRNA processing</keyword>
<dbReference type="PANTHER" id="PTHR13031">
    <property type="entry name" value="RIBONUCLEASE P SUBUNIT P30"/>
    <property type="match status" value="1"/>
</dbReference>
<evidence type="ECO:0000256" key="2">
    <source>
        <dbReference type="ARBA" id="ARBA00007331"/>
    </source>
</evidence>
<comment type="similarity">
    <text evidence="2">Belongs to the eukaryotic/archaeal RNase P protein component 3 family.</text>
</comment>
<evidence type="ECO:0000256" key="3">
    <source>
        <dbReference type="ARBA" id="ARBA00022694"/>
    </source>
</evidence>
<accession>A0ABR2X3D6</accession>
<reference evidence="4 5" key="1">
    <citation type="submission" date="2023-04" db="EMBL/GenBank/DDBJ databases">
        <title>Genome of Basidiobolus ranarum AG-B5.</title>
        <authorList>
            <person name="Stajich J.E."/>
            <person name="Carter-House D."/>
            <person name="Gryganskyi A."/>
        </authorList>
    </citation>
    <scope>NUCLEOTIDE SEQUENCE [LARGE SCALE GENOMIC DNA]</scope>
    <source>
        <strain evidence="4 5">AG-B5</strain>
    </source>
</reference>
<protein>
    <submittedName>
        <fullName evidence="4">RNA-binding RNA processing protein rpp1</fullName>
        <ecNumber evidence="4">3.1.26.5</ecNumber>
    </submittedName>
</protein>
<dbReference type="SUPFAM" id="SSF89550">
    <property type="entry name" value="PHP domain-like"/>
    <property type="match status" value="1"/>
</dbReference>
<dbReference type="Gene3D" id="3.20.20.140">
    <property type="entry name" value="Metal-dependent hydrolases"/>
    <property type="match status" value="1"/>
</dbReference>
<comment type="subcellular location">
    <subcellularLocation>
        <location evidence="1">Nucleus</location>
    </subcellularLocation>
</comment>
<evidence type="ECO:0000313" key="5">
    <source>
        <dbReference type="Proteomes" id="UP001479436"/>
    </source>
</evidence>
<sequence length="272" mass="30365">MFHDLNISNDSKLKAGETHLDSLRKRLELCSELGYEVVALNNTVVGKIGQNNVNPFRKLDIPDVSDKGFRKSFRVLSRLTIVVEDISQNYELNANNPVVASYDILAVQPTSEKLFQAACGTFEVDIISLELSTRLPFYLKHSTVGLAIERGIHFEISYSACIKDSTARRHLISNAINLIRVTRGRNIIISSEAQKAMELRGPYDIINLCSLFGLNQASARDCLTVNCRSVIYHSETRRNVHKGVVSVNAVGDLKSHEEWKTGEESSVIAMEL</sequence>
<dbReference type="GO" id="GO:0004526">
    <property type="term" value="F:ribonuclease P activity"/>
    <property type="evidence" value="ECO:0007669"/>
    <property type="project" value="UniProtKB-EC"/>
</dbReference>
<evidence type="ECO:0000313" key="4">
    <source>
        <dbReference type="EMBL" id="KAK9768278.1"/>
    </source>
</evidence>
<keyword evidence="5" id="KW-1185">Reference proteome</keyword>
<dbReference type="InterPro" id="IPR002738">
    <property type="entry name" value="RNase_P_p30"/>
</dbReference>
<evidence type="ECO:0000256" key="1">
    <source>
        <dbReference type="ARBA" id="ARBA00004123"/>
    </source>
</evidence>
<dbReference type="PANTHER" id="PTHR13031:SF0">
    <property type="entry name" value="RIBONUCLEASE P PROTEIN SUBUNIT P30"/>
    <property type="match status" value="1"/>
</dbReference>
<organism evidence="4 5">
    <name type="scientific">Basidiobolus ranarum</name>
    <dbReference type="NCBI Taxonomy" id="34480"/>
    <lineage>
        <taxon>Eukaryota</taxon>
        <taxon>Fungi</taxon>
        <taxon>Fungi incertae sedis</taxon>
        <taxon>Zoopagomycota</taxon>
        <taxon>Entomophthoromycotina</taxon>
        <taxon>Basidiobolomycetes</taxon>
        <taxon>Basidiobolales</taxon>
        <taxon>Basidiobolaceae</taxon>
        <taxon>Basidiobolus</taxon>
    </lineage>
</organism>
<dbReference type="Proteomes" id="UP001479436">
    <property type="component" value="Unassembled WGS sequence"/>
</dbReference>
<comment type="caution">
    <text evidence="4">The sequence shown here is derived from an EMBL/GenBank/DDBJ whole genome shotgun (WGS) entry which is preliminary data.</text>
</comment>
<name>A0ABR2X3D6_9FUNG</name>
<proteinExistence type="inferred from homology"/>
<keyword evidence="4" id="KW-0378">Hydrolase</keyword>
<dbReference type="EMBL" id="JASJQH010000025">
    <property type="protein sequence ID" value="KAK9768278.1"/>
    <property type="molecule type" value="Genomic_DNA"/>
</dbReference>
<dbReference type="Pfam" id="PF01876">
    <property type="entry name" value="RNase_P_p30"/>
    <property type="match status" value="1"/>
</dbReference>
<dbReference type="EC" id="3.1.26.5" evidence="4"/>
<gene>
    <name evidence="4" type="primary">RPP1</name>
    <name evidence="4" type="ORF">K7432_001193</name>
</gene>
<dbReference type="InterPro" id="IPR016195">
    <property type="entry name" value="Pol/histidinol_Pase-like"/>
</dbReference>